<feature type="region of interest" description="Disordered" evidence="1">
    <location>
        <begin position="357"/>
        <end position="418"/>
    </location>
</feature>
<accession>A0A428NTZ6</accession>
<proteinExistence type="predicted"/>
<feature type="compositionally biased region" description="Basic residues" evidence="1">
    <location>
        <begin position="140"/>
        <end position="151"/>
    </location>
</feature>
<dbReference type="PANTHER" id="PTHR38166:SF1">
    <property type="entry name" value="C2H2-TYPE DOMAIN-CONTAINING PROTEIN"/>
    <property type="match status" value="1"/>
</dbReference>
<sequence length="418" mass="48636">MPQTDVTSDSLRRGVRIRMKTRSLSRAVHINKEYDGSFSNEPSEDDDFDGYTLPHEHEFQSVGKVLIELTLERLREWSSCARYDNPVPDCHDWHTKWKKENKGLKRYACDGNPSITSATEADKPSGKQKPLSTSSSHGQRWPHGHKRRRRESRGDDNEPPDWRSFKRRIRNDDPSPRFACPFFKWDPINHDDCFRYKFKRIADVKQHLKRHHRQPTHCDICVEELPNEDALHDHIRAQSCSRREYIPPDGMTPAQERRIVSRVGTRNMSANEQWFEVYEILFPGAPRPQPVYLGDRLSEDVEVLRQFMSQQGHVMIVRELQGGNFQWGSGQELESQRQLQNALFSVFDEFLSRQNVARNEEDEERSSRLDTTSQQGEGSVSQRTESGSVEEEGVSVLDEKLELDDEVVEDEDTPDEET</sequence>
<feature type="region of interest" description="Disordered" evidence="1">
    <location>
        <begin position="115"/>
        <end position="168"/>
    </location>
</feature>
<evidence type="ECO:0008006" key="4">
    <source>
        <dbReference type="Google" id="ProtNLM"/>
    </source>
</evidence>
<evidence type="ECO:0000256" key="1">
    <source>
        <dbReference type="SAM" id="MobiDB-lite"/>
    </source>
</evidence>
<dbReference type="Proteomes" id="UP000288168">
    <property type="component" value="Unassembled WGS sequence"/>
</dbReference>
<evidence type="ECO:0000313" key="3">
    <source>
        <dbReference type="Proteomes" id="UP000288168"/>
    </source>
</evidence>
<organism evidence="2 3">
    <name type="scientific">Fusarium duplospermum</name>
    <dbReference type="NCBI Taxonomy" id="1325734"/>
    <lineage>
        <taxon>Eukaryota</taxon>
        <taxon>Fungi</taxon>
        <taxon>Dikarya</taxon>
        <taxon>Ascomycota</taxon>
        <taxon>Pezizomycotina</taxon>
        <taxon>Sordariomycetes</taxon>
        <taxon>Hypocreomycetidae</taxon>
        <taxon>Hypocreales</taxon>
        <taxon>Nectriaceae</taxon>
        <taxon>Fusarium</taxon>
        <taxon>Fusarium solani species complex</taxon>
    </lineage>
</organism>
<evidence type="ECO:0000313" key="2">
    <source>
        <dbReference type="EMBL" id="RSL44274.1"/>
    </source>
</evidence>
<feature type="compositionally biased region" description="Polar residues" evidence="1">
    <location>
        <begin position="369"/>
        <end position="384"/>
    </location>
</feature>
<dbReference type="STRING" id="1325734.A0A428NTZ6"/>
<feature type="compositionally biased region" description="Acidic residues" evidence="1">
    <location>
        <begin position="401"/>
        <end position="418"/>
    </location>
</feature>
<feature type="compositionally biased region" description="Basic and acidic residues" evidence="1">
    <location>
        <begin position="152"/>
        <end position="168"/>
    </location>
</feature>
<dbReference type="EMBL" id="NKCI01000295">
    <property type="protein sequence ID" value="RSL44274.1"/>
    <property type="molecule type" value="Genomic_DNA"/>
</dbReference>
<dbReference type="OrthoDB" id="3521097at2759"/>
<keyword evidence="3" id="KW-1185">Reference proteome</keyword>
<reference evidence="2 3" key="1">
    <citation type="submission" date="2017-06" db="EMBL/GenBank/DDBJ databases">
        <title>Comparative genomic analysis of Ambrosia Fusariam Clade fungi.</title>
        <authorList>
            <person name="Stajich J.E."/>
            <person name="Carrillo J."/>
            <person name="Kijimoto T."/>
            <person name="Eskalen A."/>
            <person name="O'Donnell K."/>
            <person name="Kasson M."/>
        </authorList>
    </citation>
    <scope>NUCLEOTIDE SEQUENCE [LARGE SCALE GENOMIC DNA]</scope>
    <source>
        <strain evidence="2 3">NRRL62584</strain>
    </source>
</reference>
<comment type="caution">
    <text evidence="2">The sequence shown here is derived from an EMBL/GenBank/DDBJ whole genome shotgun (WGS) entry which is preliminary data.</text>
</comment>
<dbReference type="PANTHER" id="PTHR38166">
    <property type="entry name" value="C2H2-TYPE DOMAIN-CONTAINING PROTEIN-RELATED"/>
    <property type="match status" value="1"/>
</dbReference>
<protein>
    <recommendedName>
        <fullName evidence="4">C2H2-type domain-containing protein</fullName>
    </recommendedName>
</protein>
<name>A0A428NTZ6_9HYPO</name>
<dbReference type="AlphaFoldDB" id="A0A428NTZ6"/>
<gene>
    <name evidence="2" type="ORF">CEP54_014753</name>
</gene>